<evidence type="ECO:0000256" key="3">
    <source>
        <dbReference type="ARBA" id="ARBA00023163"/>
    </source>
</evidence>
<proteinExistence type="predicted"/>
<dbReference type="GO" id="GO:0003677">
    <property type="term" value="F:DNA binding"/>
    <property type="evidence" value="ECO:0007669"/>
    <property type="project" value="UniProtKB-KW"/>
</dbReference>
<keyword evidence="3" id="KW-0804">Transcription</keyword>
<dbReference type="SUPFAM" id="SSF64288">
    <property type="entry name" value="Chorismate lyase-like"/>
    <property type="match status" value="1"/>
</dbReference>
<dbReference type="InterPro" id="IPR036388">
    <property type="entry name" value="WH-like_DNA-bd_sf"/>
</dbReference>
<dbReference type="GO" id="GO:0045892">
    <property type="term" value="P:negative regulation of DNA-templated transcription"/>
    <property type="evidence" value="ECO:0007669"/>
    <property type="project" value="TreeGrafter"/>
</dbReference>
<dbReference type="PANTHER" id="PTHR44846">
    <property type="entry name" value="MANNOSYL-D-GLYCERATE TRANSPORT/METABOLISM SYSTEM REPRESSOR MNGR-RELATED"/>
    <property type="match status" value="1"/>
</dbReference>
<dbReference type="OrthoDB" id="7363114at2"/>
<dbReference type="InterPro" id="IPR028978">
    <property type="entry name" value="Chorismate_lyase_/UTRA_dom_sf"/>
</dbReference>
<name>A0A1X7HVY0_9CORY</name>
<evidence type="ECO:0000256" key="1">
    <source>
        <dbReference type="ARBA" id="ARBA00023015"/>
    </source>
</evidence>
<dbReference type="SUPFAM" id="SSF46785">
    <property type="entry name" value="Winged helix' DNA-binding domain"/>
    <property type="match status" value="1"/>
</dbReference>
<evidence type="ECO:0000313" key="6">
    <source>
        <dbReference type="Proteomes" id="UP000193309"/>
    </source>
</evidence>
<evidence type="ECO:0000313" key="5">
    <source>
        <dbReference type="EMBL" id="SMG06003.1"/>
    </source>
</evidence>
<evidence type="ECO:0000259" key="4">
    <source>
        <dbReference type="PROSITE" id="PS50949"/>
    </source>
</evidence>
<dbReference type="Gene3D" id="1.10.10.10">
    <property type="entry name" value="Winged helix-like DNA-binding domain superfamily/Winged helix DNA-binding domain"/>
    <property type="match status" value="1"/>
</dbReference>
<dbReference type="STRING" id="1610489.SAMN06295981_0096"/>
<sequence>MSVPSRRSPAYLAIADDLRGRIERRELSGGDKLPTERELVDEFGVARMTVRHALDILQMEGLIERRRGRTGGTFIRSIPPVVELTRMEGLMPQLREHGLEVSSEILESDLKRASTAVAEALDISVGDPVFQIVRQRSVNGTPLIVENSHFPSFRVPGMLDADLSRSMYELLDAQWDLRPFRKSETIIPGVASSWEQQVLGVTRNLPLLRISRTAYTADNLPIEYSEDVLRSDIAHIRVVTDMRL</sequence>
<dbReference type="SMART" id="SM00345">
    <property type="entry name" value="HTH_GNTR"/>
    <property type="match status" value="1"/>
</dbReference>
<dbReference type="PRINTS" id="PR00035">
    <property type="entry name" value="HTHGNTR"/>
</dbReference>
<dbReference type="CDD" id="cd07377">
    <property type="entry name" value="WHTH_GntR"/>
    <property type="match status" value="1"/>
</dbReference>
<dbReference type="GO" id="GO:0003700">
    <property type="term" value="F:DNA-binding transcription factor activity"/>
    <property type="evidence" value="ECO:0007669"/>
    <property type="project" value="InterPro"/>
</dbReference>
<dbReference type="Pfam" id="PF00392">
    <property type="entry name" value="GntR"/>
    <property type="match status" value="1"/>
</dbReference>
<evidence type="ECO:0000256" key="2">
    <source>
        <dbReference type="ARBA" id="ARBA00023125"/>
    </source>
</evidence>
<gene>
    <name evidence="5" type="ORF">SAMN06295981_0096</name>
</gene>
<dbReference type="PROSITE" id="PS50949">
    <property type="entry name" value="HTH_GNTR"/>
    <property type="match status" value="1"/>
</dbReference>
<dbReference type="InterPro" id="IPR000524">
    <property type="entry name" value="Tscrpt_reg_HTH_GntR"/>
</dbReference>
<dbReference type="InterPro" id="IPR036390">
    <property type="entry name" value="WH_DNA-bd_sf"/>
</dbReference>
<keyword evidence="6" id="KW-1185">Reference proteome</keyword>
<feature type="domain" description="HTH gntR-type" evidence="4">
    <location>
        <begin position="8"/>
        <end position="78"/>
    </location>
</feature>
<dbReference type="EMBL" id="FXAR01000001">
    <property type="protein sequence ID" value="SMG06003.1"/>
    <property type="molecule type" value="Genomic_DNA"/>
</dbReference>
<dbReference type="Proteomes" id="UP000193309">
    <property type="component" value="Unassembled WGS sequence"/>
</dbReference>
<dbReference type="RefSeq" id="WP_159449753.1">
    <property type="nucleotide sequence ID" value="NZ_FXAR01000001.1"/>
</dbReference>
<reference evidence="6" key="1">
    <citation type="submission" date="2017-04" db="EMBL/GenBank/DDBJ databases">
        <authorList>
            <person name="Varghese N."/>
            <person name="Submissions S."/>
        </authorList>
    </citation>
    <scope>NUCLEOTIDE SEQUENCE [LARGE SCALE GENOMIC DNA]</scope>
    <source>
        <strain evidence="6">VDS</strain>
    </source>
</reference>
<protein>
    <submittedName>
        <fullName evidence="5">Transcriptional regulator, GntR family</fullName>
    </submittedName>
</protein>
<dbReference type="InterPro" id="IPR050679">
    <property type="entry name" value="Bact_HTH_transcr_reg"/>
</dbReference>
<keyword evidence="2" id="KW-0238">DNA-binding</keyword>
<dbReference type="Gene3D" id="3.40.1410.10">
    <property type="entry name" value="Chorismate lyase-like"/>
    <property type="match status" value="1"/>
</dbReference>
<accession>A0A1X7HVY0</accession>
<dbReference type="InterPro" id="IPR011663">
    <property type="entry name" value="UTRA"/>
</dbReference>
<keyword evidence="1" id="KW-0805">Transcription regulation</keyword>
<dbReference type="AlphaFoldDB" id="A0A1X7HVY0"/>
<dbReference type="Pfam" id="PF07702">
    <property type="entry name" value="UTRA"/>
    <property type="match status" value="1"/>
</dbReference>
<dbReference type="SMART" id="SM00866">
    <property type="entry name" value="UTRA"/>
    <property type="match status" value="1"/>
</dbReference>
<organism evidence="5 6">
    <name type="scientific">Corynebacterium pollutisoli</name>
    <dbReference type="NCBI Taxonomy" id="1610489"/>
    <lineage>
        <taxon>Bacteria</taxon>
        <taxon>Bacillati</taxon>
        <taxon>Actinomycetota</taxon>
        <taxon>Actinomycetes</taxon>
        <taxon>Mycobacteriales</taxon>
        <taxon>Corynebacteriaceae</taxon>
        <taxon>Corynebacterium</taxon>
    </lineage>
</organism>
<dbReference type="PANTHER" id="PTHR44846:SF1">
    <property type="entry name" value="MANNOSYL-D-GLYCERATE TRANSPORT_METABOLISM SYSTEM REPRESSOR MNGR-RELATED"/>
    <property type="match status" value="1"/>
</dbReference>